<evidence type="ECO:0000313" key="1">
    <source>
        <dbReference type="EMBL" id="JAD38159.1"/>
    </source>
</evidence>
<reference evidence="1" key="2">
    <citation type="journal article" date="2015" name="Data Brief">
        <title>Shoot transcriptome of the giant reed, Arundo donax.</title>
        <authorList>
            <person name="Barrero R.A."/>
            <person name="Guerrero F.D."/>
            <person name="Moolhuijzen P."/>
            <person name="Goolsby J.A."/>
            <person name="Tidwell J."/>
            <person name="Bellgard S.E."/>
            <person name="Bellgard M.I."/>
        </authorList>
    </citation>
    <scope>NUCLEOTIDE SEQUENCE</scope>
    <source>
        <tissue evidence="1">Shoot tissue taken approximately 20 cm above the soil surface</tissue>
    </source>
</reference>
<proteinExistence type="predicted"/>
<organism evidence="1">
    <name type="scientific">Arundo donax</name>
    <name type="common">Giant reed</name>
    <name type="synonym">Donax arundinaceus</name>
    <dbReference type="NCBI Taxonomy" id="35708"/>
    <lineage>
        <taxon>Eukaryota</taxon>
        <taxon>Viridiplantae</taxon>
        <taxon>Streptophyta</taxon>
        <taxon>Embryophyta</taxon>
        <taxon>Tracheophyta</taxon>
        <taxon>Spermatophyta</taxon>
        <taxon>Magnoliopsida</taxon>
        <taxon>Liliopsida</taxon>
        <taxon>Poales</taxon>
        <taxon>Poaceae</taxon>
        <taxon>PACMAD clade</taxon>
        <taxon>Arundinoideae</taxon>
        <taxon>Arundineae</taxon>
        <taxon>Arundo</taxon>
    </lineage>
</organism>
<dbReference type="EMBL" id="GBRH01259736">
    <property type="protein sequence ID" value="JAD38159.1"/>
    <property type="molecule type" value="Transcribed_RNA"/>
</dbReference>
<name>A0A0A8ZFJ9_ARUDO</name>
<sequence>MYTDQPFPTLFKKF</sequence>
<reference evidence="1" key="1">
    <citation type="submission" date="2014-09" db="EMBL/GenBank/DDBJ databases">
        <authorList>
            <person name="Magalhaes I.L.F."/>
            <person name="Oliveira U."/>
            <person name="Santos F.R."/>
            <person name="Vidigal T.H.D.A."/>
            <person name="Brescovit A.D."/>
            <person name="Santos A.J."/>
        </authorList>
    </citation>
    <scope>NUCLEOTIDE SEQUENCE</scope>
    <source>
        <tissue evidence="1">Shoot tissue taken approximately 20 cm above the soil surface</tissue>
    </source>
</reference>
<accession>A0A0A8ZFJ9</accession>
<protein>
    <submittedName>
        <fullName evidence="1">Uncharacterized protein</fullName>
    </submittedName>
</protein>